<protein>
    <recommendedName>
        <fullName evidence="6">SEP-domain-containing protein</fullName>
    </recommendedName>
</protein>
<dbReference type="CDD" id="cd14348">
    <property type="entry name" value="UBA_p47"/>
    <property type="match status" value="1"/>
</dbReference>
<feature type="domain" description="UBX" evidence="2">
    <location>
        <begin position="315"/>
        <end position="391"/>
    </location>
</feature>
<dbReference type="SUPFAM" id="SSF102848">
    <property type="entry name" value="NSFL1 (p97 ATPase) cofactor p47, SEP domain"/>
    <property type="match status" value="1"/>
</dbReference>
<feature type="compositionally biased region" description="Low complexity" evidence="1">
    <location>
        <begin position="58"/>
        <end position="67"/>
    </location>
</feature>
<comment type="caution">
    <text evidence="4">The sequence shown here is derived from an EMBL/GenBank/DDBJ whole genome shotgun (WGS) entry which is preliminary data.</text>
</comment>
<dbReference type="Proteomes" id="UP001491310">
    <property type="component" value="Unassembled WGS sequence"/>
</dbReference>
<feature type="region of interest" description="Disordered" evidence="1">
    <location>
        <begin position="43"/>
        <end position="167"/>
    </location>
</feature>
<dbReference type="Gene3D" id="3.10.20.90">
    <property type="entry name" value="Phosphatidylinositol 3-kinase Catalytic Subunit, Chain A, domain 1"/>
    <property type="match status" value="1"/>
</dbReference>
<dbReference type="PANTHER" id="PTHR23333">
    <property type="entry name" value="UBX DOMAIN CONTAINING PROTEIN"/>
    <property type="match status" value="1"/>
</dbReference>
<gene>
    <name evidence="4" type="ORF">WJX75_002641</name>
</gene>
<dbReference type="Pfam" id="PF14555">
    <property type="entry name" value="UBA_4"/>
    <property type="match status" value="1"/>
</dbReference>
<dbReference type="InterPro" id="IPR001012">
    <property type="entry name" value="UBX_dom"/>
</dbReference>
<keyword evidence="5" id="KW-1185">Reference proteome</keyword>
<feature type="compositionally biased region" description="Basic and acidic residues" evidence="1">
    <location>
        <begin position="138"/>
        <end position="150"/>
    </location>
</feature>
<proteinExistence type="predicted"/>
<dbReference type="PROSITE" id="PS51399">
    <property type="entry name" value="SEP"/>
    <property type="match status" value="1"/>
</dbReference>
<feature type="domain" description="SEP" evidence="3">
    <location>
        <begin position="198"/>
        <end position="263"/>
    </location>
</feature>
<dbReference type="SMART" id="SM00553">
    <property type="entry name" value="SEP"/>
    <property type="match status" value="1"/>
</dbReference>
<dbReference type="Gene3D" id="1.10.8.10">
    <property type="entry name" value="DNA helicase RuvA subunit, C-terminal domain"/>
    <property type="match status" value="1"/>
</dbReference>
<dbReference type="PANTHER" id="PTHR23333:SF20">
    <property type="entry name" value="NSFL1 COFACTOR P47"/>
    <property type="match status" value="1"/>
</dbReference>
<dbReference type="SMART" id="SM00166">
    <property type="entry name" value="UBX"/>
    <property type="match status" value="1"/>
</dbReference>
<dbReference type="CDD" id="cd01770">
    <property type="entry name" value="UBX_UBXN2"/>
    <property type="match status" value="1"/>
</dbReference>
<name>A0ABR2Z2R4_9CHLO</name>
<evidence type="ECO:0000259" key="3">
    <source>
        <dbReference type="PROSITE" id="PS51399"/>
    </source>
</evidence>
<dbReference type="PROSITE" id="PS50033">
    <property type="entry name" value="UBX"/>
    <property type="match status" value="1"/>
</dbReference>
<evidence type="ECO:0008006" key="6">
    <source>
        <dbReference type="Google" id="ProtNLM"/>
    </source>
</evidence>
<evidence type="ECO:0000259" key="2">
    <source>
        <dbReference type="PROSITE" id="PS50033"/>
    </source>
</evidence>
<dbReference type="InterPro" id="IPR036241">
    <property type="entry name" value="NSFL1C_SEP_dom_sf"/>
</dbReference>
<feature type="compositionally biased region" description="Low complexity" evidence="1">
    <location>
        <begin position="288"/>
        <end position="307"/>
    </location>
</feature>
<feature type="region of interest" description="Disordered" evidence="1">
    <location>
        <begin position="266"/>
        <end position="320"/>
    </location>
</feature>
<evidence type="ECO:0000313" key="4">
    <source>
        <dbReference type="EMBL" id="KAK9918255.1"/>
    </source>
</evidence>
<sequence>MADSGSIAQFMDVTGASQEAAKFFLDSSGGVVDAAIDQYFATGGEFTPEAAPEEAMAEPEPAAQPVRQAPPAPAAAAPPAPRTGGSNRGARPAATGRGNVRSLADMAKNQDDSDDDEQNEYYAGGEKSGQVVKGNPAPKEKVGDLFDRARMAGAEDGPSAPVPVQRSSTAFSGTARTLAGGDVAPAPGPAQAGGQPQRIVHNISFYANGVFTVDDAEPRRLDDPANKPFLDSIARGDCPKELEPSDRSIAVNVNLIRVEKDYVAPPKPRYTAFSGTGRLLSADDGPSASGEAAPEQQPAASSQAGSQVPWEGPDETKETTSLQLRLADGSRMVARFNLDHTVGDIRRFIRAARPEVTTPYSLITAFPQAQLEDDSATIASAGLANAVIIQKA</sequence>
<dbReference type="Pfam" id="PF00789">
    <property type="entry name" value="UBX"/>
    <property type="match status" value="1"/>
</dbReference>
<dbReference type="Gene3D" id="3.30.420.210">
    <property type="entry name" value="SEP domain"/>
    <property type="match status" value="1"/>
</dbReference>
<accession>A0ABR2Z2R4</accession>
<organism evidence="4 5">
    <name type="scientific">Coccomyxa subellipsoidea</name>
    <dbReference type="NCBI Taxonomy" id="248742"/>
    <lineage>
        <taxon>Eukaryota</taxon>
        <taxon>Viridiplantae</taxon>
        <taxon>Chlorophyta</taxon>
        <taxon>core chlorophytes</taxon>
        <taxon>Trebouxiophyceae</taxon>
        <taxon>Trebouxiophyceae incertae sedis</taxon>
        <taxon>Coccomyxaceae</taxon>
        <taxon>Coccomyxa</taxon>
    </lineage>
</organism>
<dbReference type="SUPFAM" id="SSF54236">
    <property type="entry name" value="Ubiquitin-like"/>
    <property type="match status" value="1"/>
</dbReference>
<dbReference type="InterPro" id="IPR012989">
    <property type="entry name" value="SEP_domain"/>
</dbReference>
<dbReference type="EMBL" id="JALJOT010000001">
    <property type="protein sequence ID" value="KAK9918255.1"/>
    <property type="molecule type" value="Genomic_DNA"/>
</dbReference>
<dbReference type="Pfam" id="PF08059">
    <property type="entry name" value="SEP"/>
    <property type="match status" value="1"/>
</dbReference>
<dbReference type="InterPro" id="IPR029071">
    <property type="entry name" value="Ubiquitin-like_domsf"/>
</dbReference>
<evidence type="ECO:0000313" key="5">
    <source>
        <dbReference type="Proteomes" id="UP001491310"/>
    </source>
</evidence>
<reference evidence="4 5" key="1">
    <citation type="journal article" date="2024" name="Nat. Commun.">
        <title>Phylogenomics reveals the evolutionary origins of lichenization in chlorophyte algae.</title>
        <authorList>
            <person name="Puginier C."/>
            <person name="Libourel C."/>
            <person name="Otte J."/>
            <person name="Skaloud P."/>
            <person name="Haon M."/>
            <person name="Grisel S."/>
            <person name="Petersen M."/>
            <person name="Berrin J.G."/>
            <person name="Delaux P.M."/>
            <person name="Dal Grande F."/>
            <person name="Keller J."/>
        </authorList>
    </citation>
    <scope>NUCLEOTIDE SEQUENCE [LARGE SCALE GENOMIC DNA]</scope>
    <source>
        <strain evidence="4 5">SAG 216-7</strain>
    </source>
</reference>
<evidence type="ECO:0000256" key="1">
    <source>
        <dbReference type="SAM" id="MobiDB-lite"/>
    </source>
</evidence>
<feature type="compositionally biased region" description="Pro residues" evidence="1">
    <location>
        <begin position="68"/>
        <end position="81"/>
    </location>
</feature>